<dbReference type="NCBIfam" id="TIGR01730">
    <property type="entry name" value="RND_mfp"/>
    <property type="match status" value="1"/>
</dbReference>
<dbReference type="Gene3D" id="2.40.30.170">
    <property type="match status" value="1"/>
</dbReference>
<reference evidence="7 8" key="1">
    <citation type="journal article" date="2015" name="Nature">
        <title>rRNA introns, odd ribosomes, and small enigmatic genomes across a large radiation of phyla.</title>
        <authorList>
            <person name="Brown C.T."/>
            <person name="Hug L.A."/>
            <person name="Thomas B.C."/>
            <person name="Sharon I."/>
            <person name="Castelle C.J."/>
            <person name="Singh A."/>
            <person name="Wilkins M.J."/>
            <person name="Williams K.H."/>
            <person name="Banfield J.F."/>
        </authorList>
    </citation>
    <scope>NUCLEOTIDE SEQUENCE [LARGE SCALE GENOMIC DNA]</scope>
</reference>
<dbReference type="Proteomes" id="UP000034325">
    <property type="component" value="Unassembled WGS sequence"/>
</dbReference>
<dbReference type="Pfam" id="PF25967">
    <property type="entry name" value="RND-MFP_C"/>
    <property type="match status" value="1"/>
</dbReference>
<dbReference type="InterPro" id="IPR058625">
    <property type="entry name" value="MdtA-like_BSH"/>
</dbReference>
<dbReference type="PANTHER" id="PTHR32347:SF23">
    <property type="entry name" value="BLL5650 PROTEIN"/>
    <property type="match status" value="1"/>
</dbReference>
<evidence type="ECO:0000259" key="5">
    <source>
        <dbReference type="Pfam" id="PF25967"/>
    </source>
</evidence>
<protein>
    <submittedName>
        <fullName evidence="7">Uncharacterized protein</fullName>
    </submittedName>
</protein>
<comment type="similarity">
    <text evidence="2">Belongs to the membrane fusion protein (MFP) (TC 8.A.1) family.</text>
</comment>
<dbReference type="Gene3D" id="2.40.50.100">
    <property type="match status" value="1"/>
</dbReference>
<feature type="domain" description="Multidrug resistance protein MdtA-like barrel-sandwich hybrid" evidence="4">
    <location>
        <begin position="70"/>
        <end position="217"/>
    </location>
</feature>
<evidence type="ECO:0000313" key="8">
    <source>
        <dbReference type="Proteomes" id="UP000034325"/>
    </source>
</evidence>
<comment type="subcellular location">
    <subcellularLocation>
        <location evidence="1">Cell envelope</location>
    </subcellularLocation>
</comment>
<dbReference type="Gene3D" id="2.40.420.20">
    <property type="match status" value="1"/>
</dbReference>
<dbReference type="InterPro" id="IPR058636">
    <property type="entry name" value="Beta-barrel_YknX"/>
</dbReference>
<comment type="caution">
    <text evidence="7">The sequence shown here is derived from an EMBL/GenBank/DDBJ whole genome shotgun (WGS) entry which is preliminary data.</text>
</comment>
<dbReference type="Pfam" id="PF25917">
    <property type="entry name" value="BSH_RND"/>
    <property type="match status" value="1"/>
</dbReference>
<dbReference type="PANTHER" id="PTHR32347">
    <property type="entry name" value="EFFLUX SYSTEM COMPONENT YKNX-RELATED"/>
    <property type="match status" value="1"/>
</dbReference>
<dbReference type="GO" id="GO:0022857">
    <property type="term" value="F:transmembrane transporter activity"/>
    <property type="evidence" value="ECO:0007669"/>
    <property type="project" value="InterPro"/>
</dbReference>
<feature type="domain" description="Multidrug resistance protein MdtA-like C-terminal permuted SH3" evidence="5">
    <location>
        <begin position="321"/>
        <end position="377"/>
    </location>
</feature>
<dbReference type="Pfam" id="PF25990">
    <property type="entry name" value="Beta-barrel_YknX"/>
    <property type="match status" value="1"/>
</dbReference>
<dbReference type="InterPro" id="IPR006143">
    <property type="entry name" value="RND_pump_MFP"/>
</dbReference>
<dbReference type="AlphaFoldDB" id="A0A0G0M5N1"/>
<evidence type="ECO:0000256" key="2">
    <source>
        <dbReference type="ARBA" id="ARBA00009477"/>
    </source>
</evidence>
<dbReference type="EMBL" id="LBWA01000002">
    <property type="protein sequence ID" value="KKQ98547.1"/>
    <property type="molecule type" value="Genomic_DNA"/>
</dbReference>
<accession>A0A0G0M5N1</accession>
<evidence type="ECO:0000259" key="4">
    <source>
        <dbReference type="Pfam" id="PF25917"/>
    </source>
</evidence>
<evidence type="ECO:0000256" key="1">
    <source>
        <dbReference type="ARBA" id="ARBA00004196"/>
    </source>
</evidence>
<dbReference type="GO" id="GO:0016020">
    <property type="term" value="C:membrane"/>
    <property type="evidence" value="ECO:0007669"/>
    <property type="project" value="InterPro"/>
</dbReference>
<keyword evidence="3" id="KW-0175">Coiled coil</keyword>
<gene>
    <name evidence="7" type="ORF">UT23_C0002G0047</name>
</gene>
<name>A0A0G0M5N1_9BACT</name>
<dbReference type="SUPFAM" id="SSF111369">
    <property type="entry name" value="HlyD-like secretion proteins"/>
    <property type="match status" value="1"/>
</dbReference>
<dbReference type="InterPro" id="IPR050465">
    <property type="entry name" value="UPF0194_transport"/>
</dbReference>
<organism evidence="7 8">
    <name type="scientific">Candidatus Woesebacteria bacterium GW2011_GWA1_39_12</name>
    <dbReference type="NCBI Taxonomy" id="1618549"/>
    <lineage>
        <taxon>Bacteria</taxon>
        <taxon>Candidatus Woeseibacteriota</taxon>
    </lineage>
</organism>
<feature type="domain" description="YknX-like beta-barrel" evidence="6">
    <location>
        <begin position="242"/>
        <end position="314"/>
    </location>
</feature>
<evidence type="ECO:0000313" key="7">
    <source>
        <dbReference type="EMBL" id="KKQ98547.1"/>
    </source>
</evidence>
<evidence type="ECO:0000259" key="6">
    <source>
        <dbReference type="Pfam" id="PF25990"/>
    </source>
</evidence>
<sequence length="404" mass="42746">MNKIKAIFSWFLKDKKRIVIAVIIIGVLIFGYGEIFGNKSNQTQIQTAKAEKGTIVSTVSASGSVISSNITSVTTQTSGLVKKVYVKEGDNVAVGQKLAEIELDLDGAQQNASAYSNYVSAVNSLNSANNNLRSAQASLDVVYDEIKGHDNDESLTIKETRTKTEVAKDNAYNSIINTKANLTSSSYNLRLNSPVITAPTSGKLISLTIAEGMSLSALTSSSGTRTGQRVASIVTEGKSLISVNISEIDVPNVEIGQKATVTFDSITDKTFSGQVVTIDRVGSTISNVTSYPAIIALDTNSDQILTNMAVTVNIITQIKNDVLLIPTSAVQLQGTESSVRVIKNGVQENVIVQTGLTSDSQTEITSGLFEGDEVITSTTTSTSGTQTRSVFSTGGFGGARFIGR</sequence>
<dbReference type="InterPro" id="IPR058627">
    <property type="entry name" value="MdtA-like_C"/>
</dbReference>
<dbReference type="GO" id="GO:0030313">
    <property type="term" value="C:cell envelope"/>
    <property type="evidence" value="ECO:0007669"/>
    <property type="project" value="UniProtKB-SubCell"/>
</dbReference>
<evidence type="ECO:0000256" key="3">
    <source>
        <dbReference type="ARBA" id="ARBA00023054"/>
    </source>
</evidence>
<proteinExistence type="inferred from homology"/>